<dbReference type="PANTHER" id="PTHR24286:SF24">
    <property type="entry name" value="LANOSTEROL 14-ALPHA DEMETHYLASE"/>
    <property type="match status" value="1"/>
</dbReference>
<reference evidence="8 9" key="1">
    <citation type="submission" date="2017-01" db="EMBL/GenBank/DDBJ databases">
        <title>The complete genome sequence of a sulfur-oxidizing marine bacterium Thioclava sp. 25B10_4T.</title>
        <authorList>
            <person name="Liu Y."/>
            <person name="Lai Q."/>
            <person name="Shao Z."/>
        </authorList>
    </citation>
    <scope>NUCLEOTIDE SEQUENCE [LARGE SCALE GENOMIC DNA]</scope>
    <source>
        <strain evidence="8 9">25B10_4</strain>
    </source>
</reference>
<evidence type="ECO:0000256" key="1">
    <source>
        <dbReference type="ARBA" id="ARBA00001971"/>
    </source>
</evidence>
<keyword evidence="6" id="KW-0408">Iron</keyword>
<evidence type="ECO:0000256" key="5">
    <source>
        <dbReference type="ARBA" id="ARBA00023002"/>
    </source>
</evidence>
<evidence type="ECO:0000313" key="8">
    <source>
        <dbReference type="EMBL" id="AQS47340.1"/>
    </source>
</evidence>
<keyword evidence="3" id="KW-0349">Heme</keyword>
<evidence type="ECO:0000256" key="7">
    <source>
        <dbReference type="ARBA" id="ARBA00023033"/>
    </source>
</evidence>
<evidence type="ECO:0000256" key="6">
    <source>
        <dbReference type="ARBA" id="ARBA00023004"/>
    </source>
</evidence>
<organism evidence="8 9">
    <name type="scientific">Thioclava nitratireducens</name>
    <dbReference type="NCBI Taxonomy" id="1915078"/>
    <lineage>
        <taxon>Bacteria</taxon>
        <taxon>Pseudomonadati</taxon>
        <taxon>Pseudomonadota</taxon>
        <taxon>Alphaproteobacteria</taxon>
        <taxon>Rhodobacterales</taxon>
        <taxon>Paracoccaceae</taxon>
        <taxon>Thioclava</taxon>
    </lineage>
</organism>
<comment type="similarity">
    <text evidence="2">Belongs to the cytochrome P450 family.</text>
</comment>
<keyword evidence="4" id="KW-0479">Metal-binding</keyword>
<protein>
    <recommendedName>
        <fullName evidence="10">Fatty-acid peroxygenase</fullName>
    </recommendedName>
</protein>
<evidence type="ECO:0000256" key="4">
    <source>
        <dbReference type="ARBA" id="ARBA00022723"/>
    </source>
</evidence>
<sequence length="419" mass="47200">MQNSQSIPHLSGIDSTRAFLSEGYSFISRRCDQLGSDAFRTRLMLRPVTFLRGRDAVRSFYEPGRMTRRGAMPPTVVPLLQGKGSVQSLDDEAHHIRKQMFLDLMDRDRLRAARRIFAEEWQAAARSWQGCEIDFSDAVDGIMTRTALRWCGIDPSQHDVASRARELSTMFAAAGTLGPAYLQARWLRARCERWARSLISQTREADGPAGSTLAKLAFHTDLDGSRMSEDVAVKELLNILRPIVAVGRYFVFAAHALHSHRAAIPAVAEDDEPTCRAIAEEVRRLYPFFPAIGGRVREAFDWHGARFEPGDWLVLDLYGTNHDPDIWEDAERFRAERHLGRDIQPEGLVPQGGGDYLQNHRCPGEWLTMELLTEAVMQLRKLDWTVPEQDLTLSDNQFPPLPGGGLRIAVQPENPGARC</sequence>
<evidence type="ECO:0000313" key="9">
    <source>
        <dbReference type="Proteomes" id="UP000185622"/>
    </source>
</evidence>
<dbReference type="RefSeq" id="WP_075776386.1">
    <property type="nucleotide sequence ID" value="NZ_CP019437.1"/>
</dbReference>
<evidence type="ECO:0000256" key="2">
    <source>
        <dbReference type="ARBA" id="ARBA00010617"/>
    </source>
</evidence>
<dbReference type="CDD" id="cd11067">
    <property type="entry name" value="CYP152"/>
    <property type="match status" value="1"/>
</dbReference>
<dbReference type="Proteomes" id="UP000185622">
    <property type="component" value="Chromosome"/>
</dbReference>
<comment type="cofactor">
    <cofactor evidence="1">
        <name>heme</name>
        <dbReference type="ChEBI" id="CHEBI:30413"/>
    </cofactor>
</comment>
<dbReference type="PANTHER" id="PTHR24286">
    <property type="entry name" value="CYTOCHROME P450 26"/>
    <property type="match status" value="1"/>
</dbReference>
<dbReference type="EMBL" id="CP019437">
    <property type="protein sequence ID" value="AQS47340.1"/>
    <property type="molecule type" value="Genomic_DNA"/>
</dbReference>
<accession>A0ABN4X891</accession>
<dbReference type="Pfam" id="PF00067">
    <property type="entry name" value="p450"/>
    <property type="match status" value="1"/>
</dbReference>
<dbReference type="SUPFAM" id="SSF48264">
    <property type="entry name" value="Cytochrome P450"/>
    <property type="match status" value="1"/>
</dbReference>
<keyword evidence="5" id="KW-0560">Oxidoreductase</keyword>
<evidence type="ECO:0008006" key="10">
    <source>
        <dbReference type="Google" id="ProtNLM"/>
    </source>
</evidence>
<name>A0ABN4X891_9RHOB</name>
<keyword evidence="9" id="KW-1185">Reference proteome</keyword>
<dbReference type="Gene3D" id="1.10.630.10">
    <property type="entry name" value="Cytochrome P450"/>
    <property type="match status" value="1"/>
</dbReference>
<gene>
    <name evidence="8" type="ORF">BMG03_05675</name>
</gene>
<proteinExistence type="inferred from homology"/>
<dbReference type="InterPro" id="IPR001128">
    <property type="entry name" value="Cyt_P450"/>
</dbReference>
<keyword evidence="7" id="KW-0503">Monooxygenase</keyword>
<dbReference type="InterPro" id="IPR036396">
    <property type="entry name" value="Cyt_P450_sf"/>
</dbReference>
<evidence type="ECO:0000256" key="3">
    <source>
        <dbReference type="ARBA" id="ARBA00022617"/>
    </source>
</evidence>